<keyword evidence="2 6" id="KW-0863">Zinc-finger</keyword>
<proteinExistence type="inferred from homology"/>
<organism evidence="8 9">
    <name type="scientific">Methanimicrococcus blatticola</name>
    <dbReference type="NCBI Taxonomy" id="91560"/>
    <lineage>
        <taxon>Archaea</taxon>
        <taxon>Methanobacteriati</taxon>
        <taxon>Methanobacteriota</taxon>
        <taxon>Stenosarchaea group</taxon>
        <taxon>Methanomicrobia</taxon>
        <taxon>Methanosarcinales</taxon>
        <taxon>Methanosarcinaceae</taxon>
        <taxon>Methanimicrococcus</taxon>
    </lineage>
</organism>
<comment type="cofactor">
    <cofactor evidence="6">
        <name>Zn(2+)</name>
        <dbReference type="ChEBI" id="CHEBI:29105"/>
    </cofactor>
    <text evidence="6">Binds 1 zinc ion per subunit.</text>
</comment>
<dbReference type="RefSeq" id="WP_133516768.1">
    <property type="nucleotide sequence ID" value="NZ_JAHDUW010000001.1"/>
</dbReference>
<dbReference type="OrthoDB" id="25142at2157"/>
<dbReference type="GO" id="GO:0008270">
    <property type="term" value="F:zinc ion binding"/>
    <property type="evidence" value="ECO:0007669"/>
    <property type="project" value="UniProtKB-UniRule"/>
</dbReference>
<feature type="binding site" evidence="6">
    <location>
        <position position="24"/>
    </location>
    <ligand>
        <name>Zn(2+)</name>
        <dbReference type="ChEBI" id="CHEBI:29105"/>
    </ligand>
</feature>
<dbReference type="InterPro" id="IPR002906">
    <property type="entry name" value="Ribosomal_eS31"/>
</dbReference>
<dbReference type="HAMAP" id="MF_00777">
    <property type="entry name" value="Ribosomal_eS31"/>
    <property type="match status" value="1"/>
</dbReference>
<gene>
    <name evidence="6" type="primary">rps27ae</name>
    <name evidence="8" type="ORF">C7391_0296</name>
</gene>
<dbReference type="AlphaFoldDB" id="A0A484F725"/>
<evidence type="ECO:0000259" key="7">
    <source>
        <dbReference type="SMART" id="SM01402"/>
    </source>
</evidence>
<dbReference type="SUPFAM" id="SSF57829">
    <property type="entry name" value="Zn-binding ribosomal proteins"/>
    <property type="match status" value="1"/>
</dbReference>
<protein>
    <recommendedName>
        <fullName evidence="6">Small ribosomal subunit protein eS31</fullName>
    </recommendedName>
</protein>
<feature type="binding site" evidence="6">
    <location>
        <position position="21"/>
    </location>
    <ligand>
        <name>Zn(2+)</name>
        <dbReference type="ChEBI" id="CHEBI:29105"/>
    </ligand>
</feature>
<evidence type="ECO:0000313" key="9">
    <source>
        <dbReference type="Proteomes" id="UP000294855"/>
    </source>
</evidence>
<dbReference type="GO" id="GO:0003735">
    <property type="term" value="F:structural constituent of ribosome"/>
    <property type="evidence" value="ECO:0007669"/>
    <property type="project" value="InterPro"/>
</dbReference>
<comment type="caution">
    <text evidence="8">The sequence shown here is derived from an EMBL/GenBank/DDBJ whole genome shotgun (WGS) entry which is preliminary data.</text>
</comment>
<dbReference type="Proteomes" id="UP000294855">
    <property type="component" value="Unassembled WGS sequence"/>
</dbReference>
<evidence type="ECO:0000256" key="6">
    <source>
        <dbReference type="HAMAP-Rule" id="MF_00777"/>
    </source>
</evidence>
<dbReference type="Gene3D" id="6.20.50.180">
    <property type="match status" value="1"/>
</dbReference>
<comment type="subunit">
    <text evidence="6">Part of the 30S ribosomal subunit.</text>
</comment>
<dbReference type="GO" id="GO:0006412">
    <property type="term" value="P:translation"/>
    <property type="evidence" value="ECO:0007669"/>
    <property type="project" value="UniProtKB-UniRule"/>
</dbReference>
<feature type="domain" description="Small ribosomal subunit protein eS31" evidence="7">
    <location>
        <begin position="3"/>
        <end position="45"/>
    </location>
</feature>
<keyword evidence="1 6" id="KW-0479">Metal-binding</keyword>
<dbReference type="Pfam" id="PF01599">
    <property type="entry name" value="Ribosomal_S27"/>
    <property type="match status" value="1"/>
</dbReference>
<keyword evidence="9" id="KW-1185">Reference proteome</keyword>
<dbReference type="NCBIfam" id="NF001669">
    <property type="entry name" value="PRK00432.1"/>
    <property type="match status" value="1"/>
</dbReference>
<keyword evidence="3 6" id="KW-0862">Zinc</keyword>
<dbReference type="InterPro" id="IPR011332">
    <property type="entry name" value="Ribosomal_zn-bd"/>
</dbReference>
<name>A0A484F725_9EURY</name>
<evidence type="ECO:0000256" key="4">
    <source>
        <dbReference type="ARBA" id="ARBA00022980"/>
    </source>
</evidence>
<dbReference type="GO" id="GO:1990904">
    <property type="term" value="C:ribonucleoprotein complex"/>
    <property type="evidence" value="ECO:0007669"/>
    <property type="project" value="UniProtKB-KW"/>
</dbReference>
<dbReference type="InterPro" id="IPR022845">
    <property type="entry name" value="Ribosomal_eS31_arc"/>
</dbReference>
<evidence type="ECO:0000313" key="8">
    <source>
        <dbReference type="EMBL" id="TDQ71192.1"/>
    </source>
</evidence>
<evidence type="ECO:0000256" key="2">
    <source>
        <dbReference type="ARBA" id="ARBA00022771"/>
    </source>
</evidence>
<reference evidence="8 9" key="1">
    <citation type="submission" date="2019-03" db="EMBL/GenBank/DDBJ databases">
        <title>Genomic Encyclopedia of Type Strains, Phase IV (KMG-IV): sequencing the most valuable type-strain genomes for metagenomic binning, comparative biology and taxonomic classification.</title>
        <authorList>
            <person name="Goeker M."/>
        </authorList>
    </citation>
    <scope>NUCLEOTIDE SEQUENCE [LARGE SCALE GENOMIC DNA]</scope>
    <source>
        <strain evidence="8 9">DSM 13328</strain>
    </source>
</reference>
<accession>A0A484F725</accession>
<dbReference type="SMART" id="SM01402">
    <property type="entry name" value="Ribosomal_S27"/>
    <property type="match status" value="1"/>
</dbReference>
<feature type="binding site" evidence="6">
    <location>
        <position position="39"/>
    </location>
    <ligand>
        <name>Zn(2+)</name>
        <dbReference type="ChEBI" id="CHEBI:29105"/>
    </ligand>
</feature>
<comment type="similarity">
    <text evidence="6">Belongs to the eukaryotic ribosomal protein eS31 family.</text>
</comment>
<evidence type="ECO:0000256" key="3">
    <source>
        <dbReference type="ARBA" id="ARBA00022833"/>
    </source>
</evidence>
<evidence type="ECO:0000256" key="5">
    <source>
        <dbReference type="ARBA" id="ARBA00023274"/>
    </source>
</evidence>
<sequence length="49" mass="5561">MAVKDYYKVEGDKVTRVNKFCPKCGPGVFLSEHKNRNACGKCGYTEFKN</sequence>
<keyword evidence="5 6" id="KW-0687">Ribonucleoprotein</keyword>
<dbReference type="GO" id="GO:0005840">
    <property type="term" value="C:ribosome"/>
    <property type="evidence" value="ECO:0007669"/>
    <property type="project" value="UniProtKB-KW"/>
</dbReference>
<feature type="binding site" evidence="6">
    <location>
        <position position="42"/>
    </location>
    <ligand>
        <name>Zn(2+)</name>
        <dbReference type="ChEBI" id="CHEBI:29105"/>
    </ligand>
</feature>
<evidence type="ECO:0000256" key="1">
    <source>
        <dbReference type="ARBA" id="ARBA00022723"/>
    </source>
</evidence>
<dbReference type="EMBL" id="SNYS01000005">
    <property type="protein sequence ID" value="TDQ71192.1"/>
    <property type="molecule type" value="Genomic_DNA"/>
</dbReference>
<keyword evidence="4 6" id="KW-0689">Ribosomal protein</keyword>
<comment type="caution">
    <text evidence="6">Lacks conserved residue(s) required for the propagation of feature annotation.</text>
</comment>